<organism evidence="2 3">
    <name type="scientific">Rhodocytophaga aerolata</name>
    <dbReference type="NCBI Taxonomy" id="455078"/>
    <lineage>
        <taxon>Bacteria</taxon>
        <taxon>Pseudomonadati</taxon>
        <taxon>Bacteroidota</taxon>
        <taxon>Cytophagia</taxon>
        <taxon>Cytophagales</taxon>
        <taxon>Rhodocytophagaceae</taxon>
        <taxon>Rhodocytophaga</taxon>
    </lineage>
</organism>
<accession>A0ABT8RG75</accession>
<feature type="region of interest" description="Disordered" evidence="1">
    <location>
        <begin position="44"/>
        <end position="66"/>
    </location>
</feature>
<feature type="compositionally biased region" description="Polar residues" evidence="1">
    <location>
        <begin position="44"/>
        <end position="60"/>
    </location>
</feature>
<evidence type="ECO:0000256" key="1">
    <source>
        <dbReference type="SAM" id="MobiDB-lite"/>
    </source>
</evidence>
<name>A0ABT8RG75_9BACT</name>
<sequence length="66" mass="7253">MNQSRFIDEKDSRHLMAIVDKLSIKLKQYGLTFRYLSADAGFSSGENGPATNEGRSTSACIGSMLH</sequence>
<evidence type="ECO:0000313" key="2">
    <source>
        <dbReference type="EMBL" id="MDO1451109.1"/>
    </source>
</evidence>
<evidence type="ECO:0000313" key="3">
    <source>
        <dbReference type="Proteomes" id="UP001168528"/>
    </source>
</evidence>
<dbReference type="Proteomes" id="UP001168528">
    <property type="component" value="Unassembled WGS sequence"/>
</dbReference>
<gene>
    <name evidence="2" type="ORF">Q0590_32850</name>
</gene>
<keyword evidence="3" id="KW-1185">Reference proteome</keyword>
<protein>
    <recommendedName>
        <fullName evidence="4">Transposase</fullName>
    </recommendedName>
</protein>
<comment type="caution">
    <text evidence="2">The sequence shown here is derived from an EMBL/GenBank/DDBJ whole genome shotgun (WGS) entry which is preliminary data.</text>
</comment>
<proteinExistence type="predicted"/>
<reference evidence="2" key="1">
    <citation type="submission" date="2023-07" db="EMBL/GenBank/DDBJ databases">
        <title>The genome sequence of Rhodocytophaga aerolata KACC 12507.</title>
        <authorList>
            <person name="Zhang X."/>
        </authorList>
    </citation>
    <scope>NUCLEOTIDE SEQUENCE</scope>
    <source>
        <strain evidence="2">KACC 12507</strain>
    </source>
</reference>
<evidence type="ECO:0008006" key="4">
    <source>
        <dbReference type="Google" id="ProtNLM"/>
    </source>
</evidence>
<dbReference type="RefSeq" id="WP_302041909.1">
    <property type="nucleotide sequence ID" value="NZ_JAUKPO010000043.1"/>
</dbReference>
<dbReference type="EMBL" id="JAUKPO010000043">
    <property type="protein sequence ID" value="MDO1451109.1"/>
    <property type="molecule type" value="Genomic_DNA"/>
</dbReference>